<evidence type="ECO:0000256" key="6">
    <source>
        <dbReference type="ARBA" id="ARBA00023319"/>
    </source>
</evidence>
<dbReference type="SUPFAM" id="SSF48726">
    <property type="entry name" value="Immunoglobulin"/>
    <property type="match status" value="1"/>
</dbReference>
<dbReference type="InterPro" id="IPR007110">
    <property type="entry name" value="Ig-like_dom"/>
</dbReference>
<dbReference type="GO" id="GO:0001817">
    <property type="term" value="P:regulation of cytokine production"/>
    <property type="evidence" value="ECO:0007669"/>
    <property type="project" value="TreeGrafter"/>
</dbReference>
<dbReference type="Pfam" id="PF07686">
    <property type="entry name" value="V-set"/>
    <property type="match status" value="1"/>
</dbReference>
<dbReference type="STRING" id="80966.ENSAPOP00000020773"/>
<dbReference type="InterPro" id="IPR013106">
    <property type="entry name" value="Ig_V-set"/>
</dbReference>
<proteinExistence type="predicted"/>
<feature type="signal peptide" evidence="7">
    <location>
        <begin position="1"/>
        <end position="27"/>
    </location>
</feature>
<dbReference type="PANTHER" id="PTHR24100">
    <property type="entry name" value="BUTYROPHILIN"/>
    <property type="match status" value="1"/>
</dbReference>
<evidence type="ECO:0000313" key="9">
    <source>
        <dbReference type="Ensembl" id="ENSAPOP00000020773.1"/>
    </source>
</evidence>
<evidence type="ECO:0000256" key="1">
    <source>
        <dbReference type="ARBA" id="ARBA00004370"/>
    </source>
</evidence>
<reference evidence="9" key="2">
    <citation type="submission" date="2025-09" db="UniProtKB">
        <authorList>
            <consortium name="Ensembl"/>
        </authorList>
    </citation>
    <scope>IDENTIFICATION</scope>
</reference>
<name>A0A3Q1FU46_9TELE</name>
<reference evidence="9" key="1">
    <citation type="submission" date="2025-08" db="UniProtKB">
        <authorList>
            <consortium name="Ensembl"/>
        </authorList>
    </citation>
    <scope>IDENTIFICATION</scope>
</reference>
<dbReference type="PANTHER" id="PTHR24100:SF151">
    <property type="entry name" value="ICOS LIGAND"/>
    <property type="match status" value="1"/>
</dbReference>
<dbReference type="Gene3D" id="2.60.40.10">
    <property type="entry name" value="Immunoglobulins"/>
    <property type="match status" value="1"/>
</dbReference>
<dbReference type="AlphaFoldDB" id="A0A3Q1FU46"/>
<evidence type="ECO:0000256" key="4">
    <source>
        <dbReference type="ARBA" id="ARBA00023157"/>
    </source>
</evidence>
<feature type="domain" description="Ig-like" evidence="8">
    <location>
        <begin position="43"/>
        <end position="137"/>
    </location>
</feature>
<keyword evidence="3" id="KW-0472">Membrane</keyword>
<dbReference type="GeneTree" id="ENSGT01050000244843"/>
<keyword evidence="5" id="KW-0325">Glycoprotein</keyword>
<evidence type="ECO:0000259" key="8">
    <source>
        <dbReference type="PROSITE" id="PS50835"/>
    </source>
</evidence>
<sequence length="193" mass="21976">MMSHIKVLLKSELGVWIFLLLTHCSEGQHQLIGPTQPIVAMFGDDVVLPCRLEPAVDAAARTVEWSRPDLKQRLIHFRRDSVDLLTEQNPSYTRRTSLSISKLKSGDISLKLSKVKLSDTGTYKCNIPKFNTESAVELVVGKLALIHFTLWDEGTEGILVCERGIWDVQVIFTLLQMDHPHRYRSMELTKVDY</sequence>
<dbReference type="GO" id="GO:0050852">
    <property type="term" value="P:T cell receptor signaling pathway"/>
    <property type="evidence" value="ECO:0007669"/>
    <property type="project" value="TreeGrafter"/>
</dbReference>
<dbReference type="PROSITE" id="PS50835">
    <property type="entry name" value="IG_LIKE"/>
    <property type="match status" value="1"/>
</dbReference>
<dbReference type="FunFam" id="2.60.40.10:FF:000142">
    <property type="entry name" value="V-set domain-containing T-cell activation inhibitor 1"/>
    <property type="match status" value="1"/>
</dbReference>
<dbReference type="InterPro" id="IPR036179">
    <property type="entry name" value="Ig-like_dom_sf"/>
</dbReference>
<keyword evidence="2 7" id="KW-0732">Signal</keyword>
<comment type="subcellular location">
    <subcellularLocation>
        <location evidence="1">Membrane</location>
    </subcellularLocation>
</comment>
<organism evidence="9 10">
    <name type="scientific">Acanthochromis polyacanthus</name>
    <name type="common">spiny chromis</name>
    <dbReference type="NCBI Taxonomy" id="80966"/>
    <lineage>
        <taxon>Eukaryota</taxon>
        <taxon>Metazoa</taxon>
        <taxon>Chordata</taxon>
        <taxon>Craniata</taxon>
        <taxon>Vertebrata</taxon>
        <taxon>Euteleostomi</taxon>
        <taxon>Actinopterygii</taxon>
        <taxon>Neopterygii</taxon>
        <taxon>Teleostei</taxon>
        <taxon>Neoteleostei</taxon>
        <taxon>Acanthomorphata</taxon>
        <taxon>Ovalentaria</taxon>
        <taxon>Pomacentridae</taxon>
        <taxon>Acanthochromis</taxon>
    </lineage>
</organism>
<dbReference type="InterPro" id="IPR003599">
    <property type="entry name" value="Ig_sub"/>
</dbReference>
<evidence type="ECO:0000256" key="7">
    <source>
        <dbReference type="SAM" id="SignalP"/>
    </source>
</evidence>
<protein>
    <recommendedName>
        <fullName evidence="8">Ig-like domain-containing protein</fullName>
    </recommendedName>
</protein>
<keyword evidence="6" id="KW-0393">Immunoglobulin domain</keyword>
<keyword evidence="10" id="KW-1185">Reference proteome</keyword>
<feature type="chain" id="PRO_5018566978" description="Ig-like domain-containing protein" evidence="7">
    <location>
        <begin position="28"/>
        <end position="193"/>
    </location>
</feature>
<dbReference type="InterPro" id="IPR013783">
    <property type="entry name" value="Ig-like_fold"/>
</dbReference>
<dbReference type="GO" id="GO:0009897">
    <property type="term" value="C:external side of plasma membrane"/>
    <property type="evidence" value="ECO:0007669"/>
    <property type="project" value="TreeGrafter"/>
</dbReference>
<evidence type="ECO:0000313" key="10">
    <source>
        <dbReference type="Proteomes" id="UP000257200"/>
    </source>
</evidence>
<evidence type="ECO:0000256" key="5">
    <source>
        <dbReference type="ARBA" id="ARBA00023180"/>
    </source>
</evidence>
<dbReference type="SMART" id="SM00409">
    <property type="entry name" value="IG"/>
    <property type="match status" value="1"/>
</dbReference>
<dbReference type="GO" id="GO:1903037">
    <property type="term" value="P:regulation of leukocyte cell-cell adhesion"/>
    <property type="evidence" value="ECO:0007669"/>
    <property type="project" value="UniProtKB-ARBA"/>
</dbReference>
<accession>A0A3Q1FU46</accession>
<dbReference type="Proteomes" id="UP000257200">
    <property type="component" value="Unplaced"/>
</dbReference>
<dbReference type="SMART" id="SM00406">
    <property type="entry name" value="IGv"/>
    <property type="match status" value="1"/>
</dbReference>
<evidence type="ECO:0000256" key="3">
    <source>
        <dbReference type="ARBA" id="ARBA00023136"/>
    </source>
</evidence>
<dbReference type="GO" id="GO:0005102">
    <property type="term" value="F:signaling receptor binding"/>
    <property type="evidence" value="ECO:0007669"/>
    <property type="project" value="TreeGrafter"/>
</dbReference>
<evidence type="ECO:0000256" key="2">
    <source>
        <dbReference type="ARBA" id="ARBA00022729"/>
    </source>
</evidence>
<dbReference type="InParanoid" id="A0A3Q1FU46"/>
<dbReference type="GO" id="GO:0050863">
    <property type="term" value="P:regulation of T cell activation"/>
    <property type="evidence" value="ECO:0007669"/>
    <property type="project" value="UniProtKB-ARBA"/>
</dbReference>
<dbReference type="Ensembl" id="ENSAPOT00000030991.1">
    <property type="protein sequence ID" value="ENSAPOP00000020773.1"/>
    <property type="gene ID" value="ENSAPOG00000024372.1"/>
</dbReference>
<dbReference type="InterPro" id="IPR050504">
    <property type="entry name" value="IgSF_BTN/MOG"/>
</dbReference>
<keyword evidence="4" id="KW-1015">Disulfide bond</keyword>